<reference evidence="1 2" key="1">
    <citation type="submission" date="2017-09" db="EMBL/GenBank/DDBJ databases">
        <title>Comparative genomics of rhizobia isolated from Phaseolus vulgaris in China.</title>
        <authorList>
            <person name="Tong W."/>
        </authorList>
    </citation>
    <scope>NUCLEOTIDE SEQUENCE [LARGE SCALE GENOMIC DNA]</scope>
    <source>
        <strain evidence="1 2">FH14</strain>
    </source>
</reference>
<proteinExistence type="predicted"/>
<organism evidence="1 2">
    <name type="scientific">Rhizobium hidalgonense</name>
    <dbReference type="NCBI Taxonomy" id="1538159"/>
    <lineage>
        <taxon>Bacteria</taxon>
        <taxon>Pseudomonadati</taxon>
        <taxon>Pseudomonadota</taxon>
        <taxon>Alphaproteobacteria</taxon>
        <taxon>Hyphomicrobiales</taxon>
        <taxon>Rhizobiaceae</taxon>
        <taxon>Rhizobium/Agrobacterium group</taxon>
        <taxon>Rhizobium</taxon>
    </lineage>
</organism>
<gene>
    <name evidence="1" type="ORF">CO674_17110</name>
</gene>
<comment type="caution">
    <text evidence="1">The sequence shown here is derived from an EMBL/GenBank/DDBJ whole genome shotgun (WGS) entry which is preliminary data.</text>
</comment>
<name>A0ABX4JQG2_9HYPH</name>
<evidence type="ECO:0000313" key="1">
    <source>
        <dbReference type="EMBL" id="PDT22313.1"/>
    </source>
</evidence>
<dbReference type="Proteomes" id="UP000219914">
    <property type="component" value="Unassembled WGS sequence"/>
</dbReference>
<sequence length="326" mass="35985">MACAAAPAIAQPAACHTKTDDGGLQGSGGTIVSYKKEFYESSKAFPVQTYSDQAPTGKTAEFCLRYEIENIGQDHIQNLYWGLPGIFVKDFRPGAADRQSRSSQLLSTKDPEELPTLLNAFAKKEAVSKAWMVETQTAQAAGTQFAEVVPVDGNQFLPADVRLVLEANSILQRRPLLVVKLDQDKPIYPVRETVSGQGFNLEVYSRVIRDGDSVSFQTDVSLNGEGAGKAKLSMPALQALEDTRGAGSPDYYESYLRSVEKQGGELTSDFKVHRFSTTMSRKSLLQDALFLSEHVIKVQANDNEYCYRFQSYTPFAVDFDLDRCSQ</sequence>
<accession>A0ABX4JQG2</accession>
<keyword evidence="2" id="KW-1185">Reference proteome</keyword>
<evidence type="ECO:0000313" key="2">
    <source>
        <dbReference type="Proteomes" id="UP000219914"/>
    </source>
</evidence>
<protein>
    <submittedName>
        <fullName evidence="1">Uncharacterized protein</fullName>
    </submittedName>
</protein>
<dbReference type="EMBL" id="NWSY01000012">
    <property type="protein sequence ID" value="PDT22313.1"/>
    <property type="molecule type" value="Genomic_DNA"/>
</dbReference>